<reference evidence="8 9" key="1">
    <citation type="submission" date="2018-02" db="EMBL/GenBank/DDBJ databases">
        <title>Complete genome of Nitrosopumilus oxyclinae HCE1.</title>
        <authorList>
            <person name="Qin W."/>
            <person name="Zheng Y."/>
            <person name="Stahl D.A."/>
        </authorList>
    </citation>
    <scope>NUCLEOTIDE SEQUENCE [LARGE SCALE GENOMIC DNA]</scope>
    <source>
        <strain evidence="8 9">HCE1</strain>
    </source>
</reference>
<name>A0A7D5R457_9ARCH</name>
<evidence type="ECO:0000259" key="7">
    <source>
        <dbReference type="Pfam" id="PF00808"/>
    </source>
</evidence>
<dbReference type="Pfam" id="PF00808">
    <property type="entry name" value="CBFD_NFYB_HMF"/>
    <property type="match status" value="1"/>
</dbReference>
<evidence type="ECO:0000256" key="2">
    <source>
        <dbReference type="ARBA" id="ARBA00004496"/>
    </source>
</evidence>
<dbReference type="NCBIfam" id="NF043032">
    <property type="entry name" value="archaea_histone"/>
    <property type="match status" value="1"/>
</dbReference>
<sequence length="73" mass="7985">MKSSELGLSAMYRILKKAGAERVSDESAEELRRTIEEIADGIAKSAVDMASHASRKTVKGEDVKLASKPFNKF</sequence>
<keyword evidence="6" id="KW-0238">DNA-binding</keyword>
<evidence type="ECO:0000256" key="1">
    <source>
        <dbReference type="ARBA" id="ARBA00004286"/>
    </source>
</evidence>
<dbReference type="GO" id="GO:0046982">
    <property type="term" value="F:protein heterodimerization activity"/>
    <property type="evidence" value="ECO:0007669"/>
    <property type="project" value="InterPro"/>
</dbReference>
<protein>
    <submittedName>
        <fullName evidence="8">Histone</fullName>
    </submittedName>
</protein>
<dbReference type="GO" id="GO:0003677">
    <property type="term" value="F:DNA binding"/>
    <property type="evidence" value="ECO:0007669"/>
    <property type="project" value="UniProtKB-KW"/>
</dbReference>
<dbReference type="InterPro" id="IPR003958">
    <property type="entry name" value="CBFA_NFYB_domain"/>
</dbReference>
<evidence type="ECO:0000313" key="8">
    <source>
        <dbReference type="EMBL" id="QLH05177.1"/>
    </source>
</evidence>
<comment type="subcellular location">
    <subcellularLocation>
        <location evidence="1">Chromosome</location>
    </subcellularLocation>
    <subcellularLocation>
        <location evidence="2">Cytoplasm</location>
    </subcellularLocation>
</comment>
<organism evidence="8 9">
    <name type="scientific">Nitrosopumilus oxyclinae</name>
    <dbReference type="NCBI Taxonomy" id="1959104"/>
    <lineage>
        <taxon>Archaea</taxon>
        <taxon>Nitrososphaerota</taxon>
        <taxon>Nitrososphaeria</taxon>
        <taxon>Nitrosopumilales</taxon>
        <taxon>Nitrosopumilaceae</taxon>
        <taxon>Nitrosopumilus</taxon>
    </lineage>
</organism>
<feature type="domain" description="Transcription factor CBF/NF-Y/archaeal histone" evidence="7">
    <location>
        <begin position="8"/>
        <end position="66"/>
    </location>
</feature>
<dbReference type="Proteomes" id="UP000509441">
    <property type="component" value="Chromosome"/>
</dbReference>
<dbReference type="SUPFAM" id="SSF47113">
    <property type="entry name" value="Histone-fold"/>
    <property type="match status" value="1"/>
</dbReference>
<dbReference type="InterPro" id="IPR050004">
    <property type="entry name" value="HmfB-like"/>
</dbReference>
<dbReference type="GO" id="GO:0005694">
    <property type="term" value="C:chromosome"/>
    <property type="evidence" value="ECO:0007669"/>
    <property type="project" value="UniProtKB-SubCell"/>
</dbReference>
<evidence type="ECO:0000256" key="4">
    <source>
        <dbReference type="ARBA" id="ARBA00022454"/>
    </source>
</evidence>
<comment type="similarity">
    <text evidence="3">Belongs to the archaeal histone HMF family.</text>
</comment>
<dbReference type="EMBL" id="CP026994">
    <property type="protein sequence ID" value="QLH05177.1"/>
    <property type="molecule type" value="Genomic_DNA"/>
</dbReference>
<dbReference type="CDD" id="cd22909">
    <property type="entry name" value="HFD_archaea_histone-like"/>
    <property type="match status" value="1"/>
</dbReference>
<keyword evidence="4" id="KW-0158">Chromosome</keyword>
<dbReference type="OrthoDB" id="7514at2157"/>
<dbReference type="RefSeq" id="WP_179362420.1">
    <property type="nucleotide sequence ID" value="NZ_CP026994.1"/>
</dbReference>
<proteinExistence type="inferred from homology"/>
<dbReference type="GeneID" id="56061821"/>
<evidence type="ECO:0000256" key="6">
    <source>
        <dbReference type="ARBA" id="ARBA00023125"/>
    </source>
</evidence>
<keyword evidence="5" id="KW-0963">Cytoplasm</keyword>
<accession>A0A7D5R457</accession>
<dbReference type="AlphaFoldDB" id="A0A7D5R457"/>
<keyword evidence="9" id="KW-1185">Reference proteome</keyword>
<dbReference type="KEGG" id="nox:C5F49_07470"/>
<evidence type="ECO:0000256" key="5">
    <source>
        <dbReference type="ARBA" id="ARBA00022490"/>
    </source>
</evidence>
<dbReference type="InterPro" id="IPR050947">
    <property type="entry name" value="Archaeal_histone_HMF"/>
</dbReference>
<evidence type="ECO:0000256" key="3">
    <source>
        <dbReference type="ARBA" id="ARBA00008264"/>
    </source>
</evidence>
<evidence type="ECO:0000313" key="9">
    <source>
        <dbReference type="Proteomes" id="UP000509441"/>
    </source>
</evidence>
<dbReference type="PANTHER" id="PTHR47828:SF1">
    <property type="entry name" value="ARCHAEAL HISTONE A"/>
    <property type="match status" value="1"/>
</dbReference>
<dbReference type="Gene3D" id="1.10.20.10">
    <property type="entry name" value="Histone, subunit A"/>
    <property type="match status" value="1"/>
</dbReference>
<gene>
    <name evidence="8" type="ORF">C5F49_07470</name>
</gene>
<dbReference type="GO" id="GO:0005737">
    <property type="term" value="C:cytoplasm"/>
    <property type="evidence" value="ECO:0007669"/>
    <property type="project" value="UniProtKB-SubCell"/>
</dbReference>
<dbReference type="InterPro" id="IPR009072">
    <property type="entry name" value="Histone-fold"/>
</dbReference>
<dbReference type="PANTHER" id="PTHR47828">
    <property type="entry name" value="ARCHAEAL HISTONE A"/>
    <property type="match status" value="1"/>
</dbReference>